<dbReference type="InParanoid" id="A0A6L2PT22"/>
<sequence length="908" mass="98235">MCTMDDHHQEVIAYCRENGFHGLMADDGEYAVFDPPRYFSSEHLKLTYKGSLETKEYILTEVAKGLGLQPDRFCILAALLGNYLLTEQDLADFYRKLGMTQNPGKIPVDVLVKNVAGFVKNLPSIDNLDSTAVQVFGSSCDKRASKLKQSVQYYLNGTKDGFLRYRPQPTARRSDMAHVSGQAKMATPTNKHAESLDTSRFASETAESERDSLAAYNEATAKATKAPQIVIEPPTIGSQSDVPKTSVNENLNSCEVKNHSGAADEDETALTVGMSNSHAINGGNHSASLLISSSSSSSSSSATSPCRLTPEDMIGPASNKLMSLPSVPPEVMRTASERHQKGLMSPYIYQILTQGEIKLPVLMEDETHKEFPSIHLLYQPVRQMVYAVLFNLHHYMYMASKSKEKGEPEKCDIPELYVKEWIWSKSNPYQTPDLVRAEQIGWGVPTIQRLWFGSAIDDKRRRLRAFLTCMRSDTPLMLNPAYVPQHLLVMASVLRYIMSFTDKKILRKPELDAFIAQAFSPELMNAHYLQELQLPMVSSRGVQLAALFMQGVEMALLANDACGAPIPWLMCCPWLFFDGKLFHHKLARTSVVKNLLELCDHHIEHVVKVERMRKAILEGLDVQFARPPLPQVPGTRISLSPSNILPAGGALVTPRTLPVGRGSNLYSTNGAARGLLRRSVPTRGGQLEIAGVVVGSWGPNYGTRGGLGGPPHSGPIAAHRGIRLVPPQVTSVGGLKTYRQGGAMSGYHVAALGATGRPTFHTRGGSSKSSPGAGRAKKSQAGGSKKKSSSGGKKIIHRDSEKGKGRGMTVEAPDSSDTRPVSELFSNDVGGSGGSGESGMGGSKVVPGQFDDILPAAATTASSDCLSSSLKKPKDVEISLTLVDDIENKGQGDEPATSVLAGVTTSGN</sequence>
<dbReference type="InterPro" id="IPR026784">
    <property type="entry name" value="Coact_PPARg"/>
</dbReference>
<feature type="region of interest" description="Disordered" evidence="1">
    <location>
        <begin position="171"/>
        <end position="212"/>
    </location>
</feature>
<feature type="region of interest" description="Disordered" evidence="1">
    <location>
        <begin position="888"/>
        <end position="908"/>
    </location>
</feature>
<evidence type="ECO:0000256" key="1">
    <source>
        <dbReference type="SAM" id="MobiDB-lite"/>
    </source>
</evidence>
<dbReference type="OrthoDB" id="10061469at2759"/>
<keyword evidence="3" id="KW-1185">Reference proteome</keyword>
<dbReference type="GO" id="GO:0005634">
    <property type="term" value="C:nucleus"/>
    <property type="evidence" value="ECO:0007669"/>
    <property type="project" value="TreeGrafter"/>
</dbReference>
<evidence type="ECO:0000313" key="3">
    <source>
        <dbReference type="Proteomes" id="UP000502823"/>
    </source>
</evidence>
<protein>
    <recommendedName>
        <fullName evidence="4">Constitutive coactivator of PPAR-gamma-like protein 1 homolog</fullName>
    </recommendedName>
</protein>
<dbReference type="AlphaFoldDB" id="A0A6L2PT22"/>
<comment type="caution">
    <text evidence="2">The sequence shown here is derived from an EMBL/GenBank/DDBJ whole genome shotgun (WGS) entry which is preliminary data.</text>
</comment>
<evidence type="ECO:0000313" key="2">
    <source>
        <dbReference type="EMBL" id="GFG34332.1"/>
    </source>
</evidence>
<evidence type="ECO:0008006" key="4">
    <source>
        <dbReference type="Google" id="ProtNLM"/>
    </source>
</evidence>
<accession>A0A6L2PT22</accession>
<organism evidence="2 3">
    <name type="scientific">Coptotermes formosanus</name>
    <name type="common">Formosan subterranean termite</name>
    <dbReference type="NCBI Taxonomy" id="36987"/>
    <lineage>
        <taxon>Eukaryota</taxon>
        <taxon>Metazoa</taxon>
        <taxon>Ecdysozoa</taxon>
        <taxon>Arthropoda</taxon>
        <taxon>Hexapoda</taxon>
        <taxon>Insecta</taxon>
        <taxon>Pterygota</taxon>
        <taxon>Neoptera</taxon>
        <taxon>Polyneoptera</taxon>
        <taxon>Dictyoptera</taxon>
        <taxon>Blattodea</taxon>
        <taxon>Blattoidea</taxon>
        <taxon>Termitoidae</taxon>
        <taxon>Rhinotermitidae</taxon>
        <taxon>Coptotermes</taxon>
    </lineage>
</organism>
<dbReference type="PANTHER" id="PTHR15976:SF16">
    <property type="entry name" value="ASTEROID DOMAIN-CONTAINING PROTEIN"/>
    <property type="match status" value="1"/>
</dbReference>
<feature type="compositionally biased region" description="Gly residues" evidence="1">
    <location>
        <begin position="830"/>
        <end position="842"/>
    </location>
</feature>
<dbReference type="EMBL" id="BLKM01000477">
    <property type="protein sequence ID" value="GFG34332.1"/>
    <property type="molecule type" value="Genomic_DNA"/>
</dbReference>
<proteinExistence type="predicted"/>
<feature type="compositionally biased region" description="Low complexity" evidence="1">
    <location>
        <begin position="779"/>
        <end position="793"/>
    </location>
</feature>
<feature type="region of interest" description="Disordered" evidence="1">
    <location>
        <begin position="756"/>
        <end position="849"/>
    </location>
</feature>
<reference evidence="3" key="1">
    <citation type="submission" date="2020-01" db="EMBL/GenBank/DDBJ databases">
        <title>Draft genome sequence of the Termite Coptotermes fromosanus.</title>
        <authorList>
            <person name="Itakura S."/>
            <person name="Yosikawa Y."/>
            <person name="Umezawa K."/>
        </authorList>
    </citation>
    <scope>NUCLEOTIDE SEQUENCE [LARGE SCALE GENOMIC DNA]</scope>
</reference>
<name>A0A6L2PT22_COPFO</name>
<gene>
    <name evidence="2" type="ORF">Cfor_08955</name>
</gene>
<dbReference type="PANTHER" id="PTHR15976">
    <property type="entry name" value="CONSTITUTIVE COACTIVATOR OF PEROXISOME PROLIFERATOR-ACTIVATED RECEPTOR GAMMA"/>
    <property type="match status" value="1"/>
</dbReference>
<dbReference type="Proteomes" id="UP000502823">
    <property type="component" value="Unassembled WGS sequence"/>
</dbReference>